<gene>
    <name evidence="3" type="ORF">AB5J53_17665</name>
</gene>
<feature type="signal peptide" evidence="2">
    <location>
        <begin position="1"/>
        <end position="28"/>
    </location>
</feature>
<name>A0AB39RI19_9ACTN</name>
<reference evidence="3" key="1">
    <citation type="submission" date="2024-07" db="EMBL/GenBank/DDBJ databases">
        <authorList>
            <person name="Yu S.T."/>
        </authorList>
    </citation>
    <scope>NUCLEOTIDE SEQUENCE</scope>
    <source>
        <strain evidence="3">R41</strain>
    </source>
</reference>
<evidence type="ECO:0008006" key="4">
    <source>
        <dbReference type="Google" id="ProtNLM"/>
    </source>
</evidence>
<feature type="compositionally biased region" description="Low complexity" evidence="1">
    <location>
        <begin position="120"/>
        <end position="134"/>
    </location>
</feature>
<protein>
    <recommendedName>
        <fullName evidence="4">Peptidase inhibitor family I36</fullName>
    </recommendedName>
</protein>
<accession>A0AB39RI19</accession>
<evidence type="ECO:0000256" key="1">
    <source>
        <dbReference type="SAM" id="MobiDB-lite"/>
    </source>
</evidence>
<organism evidence="3">
    <name type="scientific">Streptomyces sp. R41</name>
    <dbReference type="NCBI Taxonomy" id="3238632"/>
    <lineage>
        <taxon>Bacteria</taxon>
        <taxon>Bacillati</taxon>
        <taxon>Actinomycetota</taxon>
        <taxon>Actinomycetes</taxon>
        <taxon>Kitasatosporales</taxon>
        <taxon>Streptomycetaceae</taxon>
        <taxon>Streptomyces</taxon>
    </lineage>
</organism>
<dbReference type="EMBL" id="CP163443">
    <property type="protein sequence ID" value="XDQ53360.1"/>
    <property type="molecule type" value="Genomic_DNA"/>
</dbReference>
<proteinExistence type="predicted"/>
<dbReference type="RefSeq" id="WP_369246614.1">
    <property type="nucleotide sequence ID" value="NZ_CP163443.1"/>
</dbReference>
<keyword evidence="2" id="KW-0732">Signal</keyword>
<feature type="region of interest" description="Disordered" evidence="1">
    <location>
        <begin position="117"/>
        <end position="145"/>
    </location>
</feature>
<feature type="chain" id="PRO_5044322591" description="Peptidase inhibitor family I36" evidence="2">
    <location>
        <begin position="29"/>
        <end position="145"/>
    </location>
</feature>
<evidence type="ECO:0000313" key="3">
    <source>
        <dbReference type="EMBL" id="XDQ53360.1"/>
    </source>
</evidence>
<dbReference type="AlphaFoldDB" id="A0AB39RI19"/>
<evidence type="ECO:0000256" key="2">
    <source>
        <dbReference type="SAM" id="SignalP"/>
    </source>
</evidence>
<sequence>MRKPRLLIPSLAAVLLAIPVAAASPASADVTPAAPTHRCYDRMACFYYNSNQQGALATIGNGGYNLDSQVFKPGSGPGAGTQLEDHAASWDSRTRNTAFCVHRDRWWKGPYNSLKPQGRKNLSSALKNKNSSTNWYPRHEDGTSH</sequence>